<organism evidence="2 3">
    <name type="scientific">Rhodobacter ferrooxidans</name>
    <dbReference type="NCBI Taxonomy" id="371731"/>
    <lineage>
        <taxon>Bacteria</taxon>
        <taxon>Pseudomonadati</taxon>
        <taxon>Pseudomonadota</taxon>
        <taxon>Alphaproteobacteria</taxon>
        <taxon>Rhodobacterales</taxon>
        <taxon>Rhodobacter group</taxon>
        <taxon>Rhodobacter</taxon>
    </lineage>
</organism>
<evidence type="ECO:0000313" key="3">
    <source>
        <dbReference type="Proteomes" id="UP000010121"/>
    </source>
</evidence>
<dbReference type="OrthoDB" id="5372081at2"/>
<keyword evidence="2" id="KW-0645">Protease</keyword>
<dbReference type="AlphaFoldDB" id="C8S2V5"/>
<keyword evidence="2" id="KW-0121">Carboxypeptidase</keyword>
<reference evidence="2 3" key="1">
    <citation type="submission" date="2009-08" db="EMBL/GenBank/DDBJ databases">
        <title>The draft genome of Rhodobacter sp. SW2.</title>
        <authorList>
            <consortium name="US DOE Joint Genome Institute (JGI-PGF)"/>
            <person name="Lucas S."/>
            <person name="Copeland A."/>
            <person name="Lapidus A."/>
            <person name="Glavina del Rio T."/>
            <person name="Tice H."/>
            <person name="Bruce D."/>
            <person name="Goodwin L."/>
            <person name="Pitluck S."/>
            <person name="Larimer F."/>
            <person name="Land M.L."/>
            <person name="Hauser L."/>
            <person name="Emerson D."/>
        </authorList>
    </citation>
    <scope>NUCLEOTIDE SEQUENCE [LARGE SCALE GENOMIC DNA]</scope>
    <source>
        <strain evidence="2 3">SW2</strain>
    </source>
</reference>
<keyword evidence="3" id="KW-1185">Reference proteome</keyword>
<feature type="region of interest" description="Disordered" evidence="1">
    <location>
        <begin position="1"/>
        <end position="28"/>
    </location>
</feature>
<keyword evidence="2" id="KW-0378">Hydrolase</keyword>
<evidence type="ECO:0000313" key="2">
    <source>
        <dbReference type="EMBL" id="EEW24595.1"/>
    </source>
</evidence>
<evidence type="ECO:0000256" key="1">
    <source>
        <dbReference type="SAM" id="MobiDB-lite"/>
    </source>
</evidence>
<accession>C8S2V5</accession>
<protein>
    <submittedName>
        <fullName evidence="2">D-alanyl-D-alanine carboxypeptidase/D-alanyl-D-alanine-endopeptidase</fullName>
    </submittedName>
</protein>
<dbReference type="STRING" id="371731.Rsw2DRAFT_2383"/>
<name>C8S2V5_9RHOB</name>
<comment type="caution">
    <text evidence="2">The sequence shown here is derived from an EMBL/GenBank/DDBJ whole genome shotgun (WGS) entry which is preliminary data.</text>
</comment>
<dbReference type="Proteomes" id="UP000010121">
    <property type="component" value="Unassembled WGS sequence"/>
</dbReference>
<feature type="compositionally biased region" description="Basic and acidic residues" evidence="1">
    <location>
        <begin position="9"/>
        <end position="28"/>
    </location>
</feature>
<dbReference type="GO" id="GO:0004180">
    <property type="term" value="F:carboxypeptidase activity"/>
    <property type="evidence" value="ECO:0007669"/>
    <property type="project" value="UniProtKB-KW"/>
</dbReference>
<gene>
    <name evidence="2" type="ORF">Rsw2DRAFT_2383</name>
</gene>
<proteinExistence type="predicted"/>
<dbReference type="RefSeq" id="WP_008031291.1">
    <property type="nucleotide sequence ID" value="NZ_ACYY01000016.1"/>
</dbReference>
<sequence>MFAVICTNTDRRDRLPMSQREEPEGGHDWTKRARLLQAKLVSRWAEVYG</sequence>
<dbReference type="EMBL" id="ACYY01000016">
    <property type="protein sequence ID" value="EEW24595.1"/>
    <property type="molecule type" value="Genomic_DNA"/>
</dbReference>